<reference evidence="1 2" key="1">
    <citation type="submission" date="2018-07" db="EMBL/GenBank/DDBJ databases">
        <title>Venubactetium sediminum gen. nov., sp. nov., isolated from a marine solar saltern.</title>
        <authorList>
            <person name="Wang S."/>
        </authorList>
    </citation>
    <scope>NUCLEOTIDE SEQUENCE [LARGE SCALE GENOMIC DNA]</scope>
    <source>
        <strain evidence="1 2">WD2A32</strain>
    </source>
</reference>
<dbReference type="AlphaFoldDB" id="A0A369TC21"/>
<evidence type="ECO:0000313" key="1">
    <source>
        <dbReference type="EMBL" id="RDD60466.1"/>
    </source>
</evidence>
<sequence length="73" mass="8058">MLTQPAARRAKAAPPKTTLEEMTRAIVKRMQDGAVTITRQDLAADGFMPREIDNHGDAAIAEARRRVANTRVE</sequence>
<protein>
    <submittedName>
        <fullName evidence="1">Uncharacterized protein</fullName>
    </submittedName>
</protein>
<comment type="caution">
    <text evidence="1">The sequence shown here is derived from an EMBL/GenBank/DDBJ whole genome shotgun (WGS) entry which is preliminary data.</text>
</comment>
<gene>
    <name evidence="1" type="ORF">DRB17_17860</name>
</gene>
<dbReference type="RefSeq" id="WP_114583591.1">
    <property type="nucleotide sequence ID" value="NZ_QPMH01000026.1"/>
</dbReference>
<proteinExistence type="predicted"/>
<dbReference type="Proteomes" id="UP000253941">
    <property type="component" value="Unassembled WGS sequence"/>
</dbReference>
<evidence type="ECO:0000313" key="2">
    <source>
        <dbReference type="Proteomes" id="UP000253941"/>
    </source>
</evidence>
<organism evidence="1 2">
    <name type="scientific">Ferruginivarius sediminum</name>
    <dbReference type="NCBI Taxonomy" id="2661937"/>
    <lineage>
        <taxon>Bacteria</taxon>
        <taxon>Pseudomonadati</taxon>
        <taxon>Pseudomonadota</taxon>
        <taxon>Alphaproteobacteria</taxon>
        <taxon>Rhodospirillales</taxon>
        <taxon>Rhodospirillaceae</taxon>
        <taxon>Ferruginivarius</taxon>
    </lineage>
</organism>
<accession>A0A369TC21</accession>
<dbReference type="EMBL" id="QPMH01000026">
    <property type="protein sequence ID" value="RDD60466.1"/>
    <property type="molecule type" value="Genomic_DNA"/>
</dbReference>
<name>A0A369TC21_9PROT</name>
<keyword evidence="2" id="KW-1185">Reference proteome</keyword>